<accession>A0A382JMC6</accession>
<name>A0A382JMC6_9ZZZZ</name>
<gene>
    <name evidence="1" type="ORF">METZ01_LOCUS265101</name>
</gene>
<evidence type="ECO:0000313" key="1">
    <source>
        <dbReference type="EMBL" id="SVC12247.1"/>
    </source>
</evidence>
<organism evidence="1">
    <name type="scientific">marine metagenome</name>
    <dbReference type="NCBI Taxonomy" id="408172"/>
    <lineage>
        <taxon>unclassified sequences</taxon>
        <taxon>metagenomes</taxon>
        <taxon>ecological metagenomes</taxon>
    </lineage>
</organism>
<proteinExistence type="predicted"/>
<dbReference type="EMBL" id="UINC01074747">
    <property type="protein sequence ID" value="SVC12247.1"/>
    <property type="molecule type" value="Genomic_DNA"/>
</dbReference>
<dbReference type="AlphaFoldDB" id="A0A382JMC6"/>
<sequence>MDHGDSQTYGDLLVEIVKRPDDTNPSRRMGEVVPGYTFDDCDPIRSNCSNQVVT</sequence>
<protein>
    <submittedName>
        <fullName evidence="1">Uncharacterized protein</fullName>
    </submittedName>
</protein>
<reference evidence="1" key="1">
    <citation type="submission" date="2018-05" db="EMBL/GenBank/DDBJ databases">
        <authorList>
            <person name="Lanie J.A."/>
            <person name="Ng W.-L."/>
            <person name="Kazmierczak K.M."/>
            <person name="Andrzejewski T.M."/>
            <person name="Davidsen T.M."/>
            <person name="Wayne K.J."/>
            <person name="Tettelin H."/>
            <person name="Glass J.I."/>
            <person name="Rusch D."/>
            <person name="Podicherti R."/>
            <person name="Tsui H.-C.T."/>
            <person name="Winkler M.E."/>
        </authorList>
    </citation>
    <scope>NUCLEOTIDE SEQUENCE</scope>
</reference>